<dbReference type="PANTHER" id="PTHR33592">
    <property type="entry name" value="TRANSMEMBRANE PROTEIN"/>
    <property type="match status" value="1"/>
</dbReference>
<reference evidence="1" key="1">
    <citation type="submission" date="2022-07" db="EMBL/GenBank/DDBJ databases">
        <authorList>
            <person name="Macas J."/>
            <person name="Novak P."/>
            <person name="Neumann P."/>
        </authorList>
    </citation>
    <scope>NUCLEOTIDE SEQUENCE</scope>
</reference>
<protein>
    <submittedName>
        <fullName evidence="1">Uncharacterized protein</fullName>
    </submittedName>
</protein>
<keyword evidence="2" id="KW-1185">Reference proteome</keyword>
<sequence>MAHFYLPCNKTNISKLLVFTSTLLIIILSIKPLEATRLFPDERLLLPSLQWKHPNPPERNPGTNKAPAVVATLGEKHFAAVENKNKNVRGPLLLPSLWKSAKSPTPNPGTNTALVGEKNFGAVGLPRKVMSSSSLDNHLLLPSLQWRKPTPPSGNPTHNG</sequence>
<dbReference type="EMBL" id="CAMAPF010000955">
    <property type="protein sequence ID" value="CAH9129511.1"/>
    <property type="molecule type" value="Genomic_DNA"/>
</dbReference>
<comment type="caution">
    <text evidence="1">The sequence shown here is derived from an EMBL/GenBank/DDBJ whole genome shotgun (WGS) entry which is preliminary data.</text>
</comment>
<name>A0AAV0F211_9ASTE</name>
<evidence type="ECO:0000313" key="2">
    <source>
        <dbReference type="Proteomes" id="UP001152523"/>
    </source>
</evidence>
<dbReference type="AlphaFoldDB" id="A0AAV0F211"/>
<gene>
    <name evidence="1" type="ORF">CEPIT_LOCUS29908</name>
</gene>
<proteinExistence type="predicted"/>
<dbReference type="Proteomes" id="UP001152523">
    <property type="component" value="Unassembled WGS sequence"/>
</dbReference>
<evidence type="ECO:0000313" key="1">
    <source>
        <dbReference type="EMBL" id="CAH9129511.1"/>
    </source>
</evidence>
<accession>A0AAV0F211</accession>
<dbReference type="PANTHER" id="PTHR33592:SF3">
    <property type="entry name" value="TRANSMEMBRANE PROTEIN"/>
    <property type="match status" value="1"/>
</dbReference>
<organism evidence="1 2">
    <name type="scientific">Cuscuta epithymum</name>
    <dbReference type="NCBI Taxonomy" id="186058"/>
    <lineage>
        <taxon>Eukaryota</taxon>
        <taxon>Viridiplantae</taxon>
        <taxon>Streptophyta</taxon>
        <taxon>Embryophyta</taxon>
        <taxon>Tracheophyta</taxon>
        <taxon>Spermatophyta</taxon>
        <taxon>Magnoliopsida</taxon>
        <taxon>eudicotyledons</taxon>
        <taxon>Gunneridae</taxon>
        <taxon>Pentapetalae</taxon>
        <taxon>asterids</taxon>
        <taxon>lamiids</taxon>
        <taxon>Solanales</taxon>
        <taxon>Convolvulaceae</taxon>
        <taxon>Cuscuteae</taxon>
        <taxon>Cuscuta</taxon>
        <taxon>Cuscuta subgen. Cuscuta</taxon>
    </lineage>
</organism>